<evidence type="ECO:0000256" key="1">
    <source>
        <dbReference type="ARBA" id="ARBA00023015"/>
    </source>
</evidence>
<gene>
    <name evidence="7" type="ORF">GCM10020260_26480</name>
</gene>
<dbReference type="InterPro" id="IPR009057">
    <property type="entry name" value="Homeodomain-like_sf"/>
</dbReference>
<comment type="caution">
    <text evidence="7">The sequence shown here is derived from an EMBL/GenBank/DDBJ whole genome shotgun (WGS) entry which is preliminary data.</text>
</comment>
<proteinExistence type="predicted"/>
<dbReference type="PROSITE" id="PS50977">
    <property type="entry name" value="HTH_TETR_2"/>
    <property type="match status" value="1"/>
</dbReference>
<dbReference type="InterPro" id="IPR050109">
    <property type="entry name" value="HTH-type_TetR-like_transc_reg"/>
</dbReference>
<evidence type="ECO:0000256" key="2">
    <source>
        <dbReference type="ARBA" id="ARBA00023125"/>
    </source>
</evidence>
<organism evidence="7 8">
    <name type="scientific">Nesterenkonia halobia</name>
    <dbReference type="NCBI Taxonomy" id="37922"/>
    <lineage>
        <taxon>Bacteria</taxon>
        <taxon>Bacillati</taxon>
        <taxon>Actinomycetota</taxon>
        <taxon>Actinomycetes</taxon>
        <taxon>Micrococcales</taxon>
        <taxon>Micrococcaceae</taxon>
        <taxon>Nesterenkonia</taxon>
    </lineage>
</organism>
<dbReference type="Pfam" id="PF00440">
    <property type="entry name" value="TetR_N"/>
    <property type="match status" value="1"/>
</dbReference>
<feature type="region of interest" description="Disordered" evidence="5">
    <location>
        <begin position="1"/>
        <end position="43"/>
    </location>
</feature>
<dbReference type="EMBL" id="BAAAYG010000016">
    <property type="protein sequence ID" value="GAA3288265.1"/>
    <property type="molecule type" value="Genomic_DNA"/>
</dbReference>
<dbReference type="Gene3D" id="1.10.10.60">
    <property type="entry name" value="Homeodomain-like"/>
    <property type="match status" value="1"/>
</dbReference>
<dbReference type="PANTHER" id="PTHR30055:SF148">
    <property type="entry name" value="TETR-FAMILY TRANSCRIPTIONAL REGULATOR"/>
    <property type="match status" value="1"/>
</dbReference>
<dbReference type="PANTHER" id="PTHR30055">
    <property type="entry name" value="HTH-TYPE TRANSCRIPTIONAL REGULATOR RUTR"/>
    <property type="match status" value="1"/>
</dbReference>
<dbReference type="Gene3D" id="1.10.357.10">
    <property type="entry name" value="Tetracycline Repressor, domain 2"/>
    <property type="match status" value="1"/>
</dbReference>
<accession>A0ABP6RFB1</accession>
<evidence type="ECO:0000313" key="8">
    <source>
        <dbReference type="Proteomes" id="UP001501736"/>
    </source>
</evidence>
<feature type="DNA-binding region" description="H-T-H motif" evidence="4">
    <location>
        <begin position="67"/>
        <end position="86"/>
    </location>
</feature>
<name>A0ABP6RFB1_9MICC</name>
<keyword evidence="2 4" id="KW-0238">DNA-binding</keyword>
<sequence>MAGVTDHSIETRDPDPAACAGSSAPDAVDAEQAPRRGRPRSVASHQAVLTTVARLLDVEQVGYDSLTIERIAAEAGVGKQTIYRWWSSKAAVVLEALLAGHMRMEFAPLPDTGDLRTDLHQWMDDTLELVFTEEAVGMARSIMQALVTPGAADEELLATTRFWEDTPLVERIAAERAAGRLREETVPEAMSAALTDPLLLRIVSTGRPGDSWAHSLVDTVLDSMLR</sequence>
<dbReference type="InterPro" id="IPR011075">
    <property type="entry name" value="TetR_C"/>
</dbReference>
<keyword evidence="3" id="KW-0804">Transcription</keyword>
<dbReference type="SUPFAM" id="SSF46689">
    <property type="entry name" value="Homeodomain-like"/>
    <property type="match status" value="1"/>
</dbReference>
<keyword evidence="8" id="KW-1185">Reference proteome</keyword>
<dbReference type="InterPro" id="IPR036271">
    <property type="entry name" value="Tet_transcr_reg_TetR-rel_C_sf"/>
</dbReference>
<dbReference type="SUPFAM" id="SSF48498">
    <property type="entry name" value="Tetracyclin repressor-like, C-terminal domain"/>
    <property type="match status" value="1"/>
</dbReference>
<evidence type="ECO:0000259" key="6">
    <source>
        <dbReference type="PROSITE" id="PS50977"/>
    </source>
</evidence>
<evidence type="ECO:0000256" key="5">
    <source>
        <dbReference type="SAM" id="MobiDB-lite"/>
    </source>
</evidence>
<reference evidence="8" key="1">
    <citation type="journal article" date="2019" name="Int. J. Syst. Evol. Microbiol.">
        <title>The Global Catalogue of Microorganisms (GCM) 10K type strain sequencing project: providing services to taxonomists for standard genome sequencing and annotation.</title>
        <authorList>
            <consortium name="The Broad Institute Genomics Platform"/>
            <consortium name="The Broad Institute Genome Sequencing Center for Infectious Disease"/>
            <person name="Wu L."/>
            <person name="Ma J."/>
        </authorList>
    </citation>
    <scope>NUCLEOTIDE SEQUENCE [LARGE SCALE GENOMIC DNA]</scope>
    <source>
        <strain evidence="8">JCM 11483</strain>
    </source>
</reference>
<dbReference type="InterPro" id="IPR001647">
    <property type="entry name" value="HTH_TetR"/>
</dbReference>
<keyword evidence="1" id="KW-0805">Transcription regulation</keyword>
<feature type="domain" description="HTH tetR-type" evidence="6">
    <location>
        <begin position="42"/>
        <end position="104"/>
    </location>
</feature>
<evidence type="ECO:0000256" key="4">
    <source>
        <dbReference type="PROSITE-ProRule" id="PRU00335"/>
    </source>
</evidence>
<evidence type="ECO:0000256" key="3">
    <source>
        <dbReference type="ARBA" id="ARBA00023163"/>
    </source>
</evidence>
<protein>
    <submittedName>
        <fullName evidence="7">TetR/AcrR family transcriptional regulator</fullName>
    </submittedName>
</protein>
<dbReference type="Proteomes" id="UP001501736">
    <property type="component" value="Unassembled WGS sequence"/>
</dbReference>
<dbReference type="Pfam" id="PF16859">
    <property type="entry name" value="TetR_C_11"/>
    <property type="match status" value="1"/>
</dbReference>
<evidence type="ECO:0000313" key="7">
    <source>
        <dbReference type="EMBL" id="GAA3288265.1"/>
    </source>
</evidence>